<evidence type="ECO:0008006" key="3">
    <source>
        <dbReference type="Google" id="ProtNLM"/>
    </source>
</evidence>
<reference evidence="1 2" key="1">
    <citation type="submission" date="2023-07" db="EMBL/GenBank/DDBJ databases">
        <title>Genomic Encyclopedia of Type Strains, Phase IV (KMG-IV): sequencing the most valuable type-strain genomes for metagenomic binning, comparative biology and taxonomic classification.</title>
        <authorList>
            <person name="Goeker M."/>
        </authorList>
    </citation>
    <scope>NUCLEOTIDE SEQUENCE [LARGE SCALE GENOMIC DNA]</scope>
    <source>
        <strain evidence="1 2">DSM 20694</strain>
    </source>
</reference>
<dbReference type="EMBL" id="JAUSUF010000002">
    <property type="protein sequence ID" value="MDQ0149215.1"/>
    <property type="molecule type" value="Genomic_DNA"/>
</dbReference>
<proteinExistence type="predicted"/>
<accession>A0ABT9USD1</accession>
<comment type="caution">
    <text evidence="1">The sequence shown here is derived from an EMBL/GenBank/DDBJ whole genome shotgun (WGS) entry which is preliminary data.</text>
</comment>
<evidence type="ECO:0000313" key="1">
    <source>
        <dbReference type="EMBL" id="MDQ0149215.1"/>
    </source>
</evidence>
<sequence>MIIISIKKHLLNTLNCSEILNLTGDKRVHFLHANNPKIPYLEYEVISENGEEFAESREIYTNYLIQVDIFSKGDYTELEEIIKKEMLKAGYCRDQAVDMYEKDTKLYHKAMRFNISLPY</sequence>
<keyword evidence="2" id="KW-1185">Reference proteome</keyword>
<organism evidence="1 2">
    <name type="scientific">Eubacterium multiforme</name>
    <dbReference type="NCBI Taxonomy" id="83339"/>
    <lineage>
        <taxon>Bacteria</taxon>
        <taxon>Bacillati</taxon>
        <taxon>Bacillota</taxon>
        <taxon>Clostridia</taxon>
        <taxon>Eubacteriales</taxon>
        <taxon>Eubacteriaceae</taxon>
        <taxon>Eubacterium</taxon>
    </lineage>
</organism>
<name>A0ABT9USD1_9FIRM</name>
<protein>
    <recommendedName>
        <fullName evidence="3">Prohead protease</fullName>
    </recommendedName>
</protein>
<dbReference type="Proteomes" id="UP001228504">
    <property type="component" value="Unassembled WGS sequence"/>
</dbReference>
<gene>
    <name evidence="1" type="ORF">J2S18_001145</name>
</gene>
<evidence type="ECO:0000313" key="2">
    <source>
        <dbReference type="Proteomes" id="UP001228504"/>
    </source>
</evidence>